<proteinExistence type="predicted"/>
<gene>
    <name evidence="3" type="ORF">GCM10023168_27900</name>
</gene>
<accession>A0ABP8KLG0</accession>
<protein>
    <submittedName>
        <fullName evidence="3">Uncharacterized protein</fullName>
    </submittedName>
</protein>
<dbReference type="Proteomes" id="UP001500945">
    <property type="component" value="Unassembled WGS sequence"/>
</dbReference>
<comment type="caution">
    <text evidence="3">The sequence shown here is derived from an EMBL/GenBank/DDBJ whole genome shotgun (WGS) entry which is preliminary data.</text>
</comment>
<keyword evidence="2" id="KW-0472">Membrane</keyword>
<evidence type="ECO:0000256" key="1">
    <source>
        <dbReference type="SAM" id="MobiDB-lite"/>
    </source>
</evidence>
<evidence type="ECO:0000256" key="2">
    <source>
        <dbReference type="SAM" id="Phobius"/>
    </source>
</evidence>
<keyword evidence="2" id="KW-0812">Transmembrane</keyword>
<keyword evidence="2" id="KW-1133">Transmembrane helix</keyword>
<dbReference type="RefSeq" id="WP_345207033.1">
    <property type="nucleotide sequence ID" value="NZ_BAABGM010000016.1"/>
</dbReference>
<evidence type="ECO:0000313" key="4">
    <source>
        <dbReference type="Proteomes" id="UP001500945"/>
    </source>
</evidence>
<keyword evidence="4" id="KW-1185">Reference proteome</keyword>
<dbReference type="EMBL" id="BAABGM010000016">
    <property type="protein sequence ID" value="GAA4409300.1"/>
    <property type="molecule type" value="Genomic_DNA"/>
</dbReference>
<feature type="region of interest" description="Disordered" evidence="1">
    <location>
        <begin position="30"/>
        <end position="63"/>
    </location>
</feature>
<feature type="transmembrane region" description="Helical" evidence="2">
    <location>
        <begin position="237"/>
        <end position="256"/>
    </location>
</feature>
<reference evidence="4" key="1">
    <citation type="journal article" date="2019" name="Int. J. Syst. Evol. Microbiol.">
        <title>The Global Catalogue of Microorganisms (GCM) 10K type strain sequencing project: providing services to taxonomists for standard genome sequencing and annotation.</title>
        <authorList>
            <consortium name="The Broad Institute Genomics Platform"/>
            <consortium name="The Broad Institute Genome Sequencing Center for Infectious Disease"/>
            <person name="Wu L."/>
            <person name="Ma J."/>
        </authorList>
    </citation>
    <scope>NUCLEOTIDE SEQUENCE [LARGE SCALE GENOMIC DNA]</scope>
    <source>
        <strain evidence="4">JCM 17809</strain>
    </source>
</reference>
<evidence type="ECO:0000313" key="3">
    <source>
        <dbReference type="EMBL" id="GAA4409300.1"/>
    </source>
</evidence>
<name>A0ABP8KLG0_9MICO</name>
<feature type="transmembrane region" description="Helical" evidence="2">
    <location>
        <begin position="125"/>
        <end position="145"/>
    </location>
</feature>
<organism evidence="3 4">
    <name type="scientific">Fodinibacter luteus</name>
    <dbReference type="NCBI Taxonomy" id="552064"/>
    <lineage>
        <taxon>Bacteria</taxon>
        <taxon>Bacillati</taxon>
        <taxon>Actinomycetota</taxon>
        <taxon>Actinomycetes</taxon>
        <taxon>Micrococcales</taxon>
        <taxon>Intrasporangiaceae</taxon>
        <taxon>Fodinibacter (ex Wang et al. 2009)</taxon>
    </lineage>
</organism>
<sequence length="270" mass="27489">MKVEAGLGTAGNERARFASFEGVWIMSGKTDRRGASGAQTPQPPMGVDSAERARATPGTSSGMSATRITVTALGLLSATVGVEHGLGAIEQGTDAPPGLVFRSWPDAAAFDALGGEPALTLVPNLLITGVLAVLTCVALGVWTLWGAHHRLWGAGLVALSMLQLLCGGGFGPPIIGLVAGLLATRVGHTWATPGGRATDLAARLWPWPLVLAVSSFLMLVPGFQILFVLSGSVSPTLVGPVTLAAFASTALAVISARASDRVVARRSAPA</sequence>
<feature type="transmembrane region" description="Helical" evidence="2">
    <location>
        <begin position="151"/>
        <end position="183"/>
    </location>
</feature>
<feature type="transmembrane region" description="Helical" evidence="2">
    <location>
        <begin position="204"/>
        <end position="231"/>
    </location>
</feature>